<comment type="caution">
    <text evidence="1">The sequence shown here is derived from an EMBL/GenBank/DDBJ whole genome shotgun (WGS) entry which is preliminary data.</text>
</comment>
<evidence type="ECO:0000313" key="1">
    <source>
        <dbReference type="EMBL" id="NMY13159.1"/>
    </source>
</evidence>
<sequence length="75" mass="7866">MPLCTAMISALLLKGTGEGVDDDALTHQLGLGDNRLTRAVQTLASRVLYGKAMGRLRNNGVTTRPPQSAVCPSSV</sequence>
<protein>
    <submittedName>
        <fullName evidence="1">Uncharacterized protein</fullName>
    </submittedName>
</protein>
<dbReference type="RefSeq" id="WP_169886333.1">
    <property type="nucleotide sequence ID" value="NZ_JAAQWG010000082.1"/>
</dbReference>
<dbReference type="EMBL" id="JAAQWG010000082">
    <property type="protein sequence ID" value="NMY13159.1"/>
    <property type="molecule type" value="Genomic_DNA"/>
</dbReference>
<reference evidence="1 2" key="1">
    <citation type="journal article" date="2020" name="Front. Microbiol.">
        <title>Genetic Organization of the aprX-lipA2 Operon Affects the Proteolytic Potential of Pseudomonas Species in Milk.</title>
        <authorList>
            <person name="Maier C."/>
            <person name="Huptas C."/>
            <person name="von Neubeck M."/>
            <person name="Scherer S."/>
            <person name="Wenning M."/>
            <person name="Lucking G."/>
        </authorList>
    </citation>
    <scope>NUCLEOTIDE SEQUENCE [LARGE SCALE GENOMIC DNA]</scope>
    <source>
        <strain evidence="1 2">DSM 16272</strain>
    </source>
</reference>
<dbReference type="Proteomes" id="UP000537729">
    <property type="component" value="Unassembled WGS sequence"/>
</dbReference>
<accession>A0A7Y1FCR2</accession>
<dbReference type="AlphaFoldDB" id="A0A7Y1FCR2"/>
<organism evidence="1 2">
    <name type="scientific">Pseudomonas veronii</name>
    <dbReference type="NCBI Taxonomy" id="76761"/>
    <lineage>
        <taxon>Bacteria</taxon>
        <taxon>Pseudomonadati</taxon>
        <taxon>Pseudomonadota</taxon>
        <taxon>Gammaproteobacteria</taxon>
        <taxon>Pseudomonadales</taxon>
        <taxon>Pseudomonadaceae</taxon>
        <taxon>Pseudomonas</taxon>
    </lineage>
</organism>
<name>A0A7Y1FCR2_PSEVE</name>
<evidence type="ECO:0000313" key="2">
    <source>
        <dbReference type="Proteomes" id="UP000537729"/>
    </source>
</evidence>
<gene>
    <name evidence="1" type="ORF">HBO38_32920</name>
</gene>
<proteinExistence type="predicted"/>